<gene>
    <name evidence="1" type="ORF">FC96_GL001767</name>
</gene>
<dbReference type="Pfam" id="PF13177">
    <property type="entry name" value="DNA_pol3_delta2"/>
    <property type="match status" value="1"/>
</dbReference>
<dbReference type="PANTHER" id="PTHR11669">
    <property type="entry name" value="REPLICATION FACTOR C / DNA POLYMERASE III GAMMA-TAU SUBUNIT"/>
    <property type="match status" value="1"/>
</dbReference>
<dbReference type="Gene3D" id="3.40.50.300">
    <property type="entry name" value="P-loop containing nucleotide triphosphate hydrolases"/>
    <property type="match status" value="1"/>
</dbReference>
<dbReference type="PATRIC" id="fig|1302272.5.peg.1793"/>
<dbReference type="EMBL" id="AZCX01000004">
    <property type="protein sequence ID" value="KRK48038.1"/>
    <property type="molecule type" value="Genomic_DNA"/>
</dbReference>
<accession>A0A0R1HNG3</accession>
<dbReference type="Proteomes" id="UP000050911">
    <property type="component" value="Unassembled WGS sequence"/>
</dbReference>
<dbReference type="AlphaFoldDB" id="A0A0R1HNG3"/>
<evidence type="ECO:0000313" key="1">
    <source>
        <dbReference type="EMBL" id="KRK48038.1"/>
    </source>
</evidence>
<dbReference type="InterPro" id="IPR050238">
    <property type="entry name" value="DNA_Rep/Repair_Clamp_Loader"/>
</dbReference>
<dbReference type="RefSeq" id="WP_056942422.1">
    <property type="nucleotide sequence ID" value="NZ_AZCX01000004.1"/>
</dbReference>
<organism evidence="1 2">
    <name type="scientific">Secundilactobacillus kimchicus JCM 15530</name>
    <dbReference type="NCBI Taxonomy" id="1302272"/>
    <lineage>
        <taxon>Bacteria</taxon>
        <taxon>Bacillati</taxon>
        <taxon>Bacillota</taxon>
        <taxon>Bacilli</taxon>
        <taxon>Lactobacillales</taxon>
        <taxon>Lactobacillaceae</taxon>
        <taxon>Secundilactobacillus</taxon>
    </lineage>
</organism>
<keyword evidence="2" id="KW-1185">Reference proteome</keyword>
<protein>
    <submittedName>
        <fullName evidence="1">DNA polymerase III subunit delta</fullName>
    </submittedName>
</protein>
<dbReference type="NCBIfam" id="NF005972">
    <property type="entry name" value="PRK08058.1"/>
    <property type="match status" value="1"/>
</dbReference>
<name>A0A0R1HNG3_9LACO</name>
<dbReference type="GO" id="GO:0003887">
    <property type="term" value="F:DNA-directed DNA polymerase activity"/>
    <property type="evidence" value="ECO:0007669"/>
    <property type="project" value="InterPro"/>
</dbReference>
<evidence type="ECO:0000313" key="2">
    <source>
        <dbReference type="Proteomes" id="UP000050911"/>
    </source>
</evidence>
<dbReference type="PANTHER" id="PTHR11669:SF8">
    <property type="entry name" value="DNA POLYMERASE III SUBUNIT DELTA"/>
    <property type="match status" value="1"/>
</dbReference>
<comment type="caution">
    <text evidence="1">The sequence shown here is derived from an EMBL/GenBank/DDBJ whole genome shotgun (WGS) entry which is preliminary data.</text>
</comment>
<dbReference type="GO" id="GO:0008408">
    <property type="term" value="F:3'-5' exonuclease activity"/>
    <property type="evidence" value="ECO:0007669"/>
    <property type="project" value="InterPro"/>
</dbReference>
<dbReference type="NCBIfam" id="TIGR00678">
    <property type="entry name" value="holB"/>
    <property type="match status" value="1"/>
</dbReference>
<reference evidence="1 2" key="1">
    <citation type="journal article" date="2015" name="Genome Announc.">
        <title>Expanding the biotechnology potential of lactobacilli through comparative genomics of 213 strains and associated genera.</title>
        <authorList>
            <person name="Sun Z."/>
            <person name="Harris H.M."/>
            <person name="McCann A."/>
            <person name="Guo C."/>
            <person name="Argimon S."/>
            <person name="Zhang W."/>
            <person name="Yang X."/>
            <person name="Jeffery I.B."/>
            <person name="Cooney J.C."/>
            <person name="Kagawa T.F."/>
            <person name="Liu W."/>
            <person name="Song Y."/>
            <person name="Salvetti E."/>
            <person name="Wrobel A."/>
            <person name="Rasinkangas P."/>
            <person name="Parkhill J."/>
            <person name="Rea M.C."/>
            <person name="O'Sullivan O."/>
            <person name="Ritari J."/>
            <person name="Douillard F.P."/>
            <person name="Paul Ross R."/>
            <person name="Yang R."/>
            <person name="Briner A.E."/>
            <person name="Felis G.E."/>
            <person name="de Vos W.M."/>
            <person name="Barrangou R."/>
            <person name="Klaenhammer T.R."/>
            <person name="Caufield P.W."/>
            <person name="Cui Y."/>
            <person name="Zhang H."/>
            <person name="O'Toole P.W."/>
        </authorList>
    </citation>
    <scope>NUCLEOTIDE SEQUENCE [LARGE SCALE GENOMIC DNA]</scope>
    <source>
        <strain evidence="1 2">JCM 15530</strain>
    </source>
</reference>
<dbReference type="STRING" id="1302272.FC96_GL001767"/>
<dbReference type="InterPro" id="IPR027417">
    <property type="entry name" value="P-loop_NTPase"/>
</dbReference>
<dbReference type="GO" id="GO:0006261">
    <property type="term" value="P:DNA-templated DNA replication"/>
    <property type="evidence" value="ECO:0007669"/>
    <property type="project" value="TreeGrafter"/>
</dbReference>
<dbReference type="SUPFAM" id="SSF52540">
    <property type="entry name" value="P-loop containing nucleoside triphosphate hydrolases"/>
    <property type="match status" value="1"/>
</dbReference>
<proteinExistence type="predicted"/>
<dbReference type="InterPro" id="IPR004622">
    <property type="entry name" value="DNA_pol_HolB"/>
</dbReference>
<sequence length="335" mass="36631">MQTTSAIEEALDKQPTLTRHFMTLARETRLSHAYLFSGMTGCGKKALALSVAMRLFCETPTVDGLPCGHCAECRRILAGDNPDVVVEAPEGQRIKVDQVRHIKDEFSKSAVEGKTKIFIIEGAETLTPNAANGLLKFIEEPADNRVIFLLTTNKSLILPTIISRAQLVEFSPLAPKAFQEVLTGAGISANQAALIGALTNSVEDATAMTEDDWVARVQAEVGRWYTQLVKGDATAFVTVQTGLMPLASDRSRQAILLDVVVILWQETLNLKYLDNQTIAFPKLRDVMVQTASQVDEVTLLRLVETALQTKSALASNMNFQNIIETMTLAGLDLLK</sequence>